<reference evidence="1" key="1">
    <citation type="submission" date="2014-09" db="EMBL/GenBank/DDBJ databases">
        <authorList>
            <person name="Magalhaes I.L.F."/>
            <person name="Oliveira U."/>
            <person name="Santos F.R."/>
            <person name="Vidigal T.H.D.A."/>
            <person name="Brescovit A.D."/>
            <person name="Santos A.J."/>
        </authorList>
    </citation>
    <scope>NUCLEOTIDE SEQUENCE</scope>
    <source>
        <tissue evidence="1">Shoot tissue taken approximately 20 cm above the soil surface</tissue>
    </source>
</reference>
<reference evidence="1" key="2">
    <citation type="journal article" date="2015" name="Data Brief">
        <title>Shoot transcriptome of the giant reed, Arundo donax.</title>
        <authorList>
            <person name="Barrero R.A."/>
            <person name="Guerrero F.D."/>
            <person name="Moolhuijzen P."/>
            <person name="Goolsby J.A."/>
            <person name="Tidwell J."/>
            <person name="Bellgard S.E."/>
            <person name="Bellgard M.I."/>
        </authorList>
    </citation>
    <scope>NUCLEOTIDE SEQUENCE</scope>
    <source>
        <tissue evidence="1">Shoot tissue taken approximately 20 cm above the soil surface</tissue>
    </source>
</reference>
<name>A0A0A9BLE8_ARUDO</name>
<dbReference type="EMBL" id="GBRH01234902">
    <property type="protein sequence ID" value="JAD62993.1"/>
    <property type="molecule type" value="Transcribed_RNA"/>
</dbReference>
<sequence>MLLEPYCCLVNLFDRAKRPGCPSSGFWTLSITLYLFHIQAGPITSPLISLPFSSSSYTESGGHSHLSLSVSSLSLDATTIARSGRSLLCRRSTQINGSFGGRSTSTEIDIRVW</sequence>
<organism evidence="1">
    <name type="scientific">Arundo donax</name>
    <name type="common">Giant reed</name>
    <name type="synonym">Donax arundinaceus</name>
    <dbReference type="NCBI Taxonomy" id="35708"/>
    <lineage>
        <taxon>Eukaryota</taxon>
        <taxon>Viridiplantae</taxon>
        <taxon>Streptophyta</taxon>
        <taxon>Embryophyta</taxon>
        <taxon>Tracheophyta</taxon>
        <taxon>Spermatophyta</taxon>
        <taxon>Magnoliopsida</taxon>
        <taxon>Liliopsida</taxon>
        <taxon>Poales</taxon>
        <taxon>Poaceae</taxon>
        <taxon>PACMAD clade</taxon>
        <taxon>Arundinoideae</taxon>
        <taxon>Arundineae</taxon>
        <taxon>Arundo</taxon>
    </lineage>
</organism>
<accession>A0A0A9BLE8</accession>
<dbReference type="AlphaFoldDB" id="A0A0A9BLE8"/>
<evidence type="ECO:0000313" key="1">
    <source>
        <dbReference type="EMBL" id="JAD62993.1"/>
    </source>
</evidence>
<proteinExistence type="predicted"/>
<protein>
    <submittedName>
        <fullName evidence="1">Uncharacterized protein</fullName>
    </submittedName>
</protein>